<feature type="transmembrane region" description="Helical" evidence="5">
    <location>
        <begin position="86"/>
        <end position="109"/>
    </location>
</feature>
<evidence type="ECO:0000256" key="5">
    <source>
        <dbReference type="SAM" id="Phobius"/>
    </source>
</evidence>
<dbReference type="SUPFAM" id="SSF103481">
    <property type="entry name" value="Multidrug resistance efflux transporter EmrE"/>
    <property type="match status" value="2"/>
</dbReference>
<feature type="transmembrane region" description="Helical" evidence="5">
    <location>
        <begin position="58"/>
        <end position="80"/>
    </location>
</feature>
<dbReference type="Pfam" id="PF00892">
    <property type="entry name" value="EamA"/>
    <property type="match status" value="2"/>
</dbReference>
<keyword evidence="2 5" id="KW-0812">Transmembrane</keyword>
<feature type="transmembrane region" description="Helical" evidence="5">
    <location>
        <begin position="168"/>
        <end position="190"/>
    </location>
</feature>
<feature type="transmembrane region" description="Helical" evidence="5">
    <location>
        <begin position="140"/>
        <end position="156"/>
    </location>
</feature>
<protein>
    <submittedName>
        <fullName evidence="7">O-acetylserine/cysteine efflux transporter</fullName>
    </submittedName>
</protein>
<keyword evidence="8" id="KW-1185">Reference proteome</keyword>
<feature type="transmembrane region" description="Helical" evidence="5">
    <location>
        <begin position="7"/>
        <end position="27"/>
    </location>
</feature>
<evidence type="ECO:0000256" key="1">
    <source>
        <dbReference type="ARBA" id="ARBA00004141"/>
    </source>
</evidence>
<feature type="transmembrane region" description="Helical" evidence="5">
    <location>
        <begin position="205"/>
        <end position="226"/>
    </location>
</feature>
<dbReference type="Proteomes" id="UP000243719">
    <property type="component" value="Unassembled WGS sequence"/>
</dbReference>
<feature type="domain" description="EamA" evidence="6">
    <location>
        <begin position="142"/>
        <end position="280"/>
    </location>
</feature>
<comment type="subcellular location">
    <subcellularLocation>
        <location evidence="1">Membrane</location>
        <topology evidence="1">Multi-pass membrane protein</topology>
    </subcellularLocation>
</comment>
<dbReference type="InterPro" id="IPR000620">
    <property type="entry name" value="EamA_dom"/>
</dbReference>
<feature type="transmembrane region" description="Helical" evidence="5">
    <location>
        <begin position="116"/>
        <end position="134"/>
    </location>
</feature>
<feature type="transmembrane region" description="Helical" evidence="5">
    <location>
        <begin position="33"/>
        <end position="51"/>
    </location>
</feature>
<name>A0A1H2PWK8_9BURK</name>
<evidence type="ECO:0000259" key="6">
    <source>
        <dbReference type="Pfam" id="PF00892"/>
    </source>
</evidence>
<dbReference type="AlphaFoldDB" id="A0A1H2PWK8"/>
<dbReference type="GO" id="GO:0016020">
    <property type="term" value="C:membrane"/>
    <property type="evidence" value="ECO:0007669"/>
    <property type="project" value="UniProtKB-SubCell"/>
</dbReference>
<feature type="transmembrane region" description="Helical" evidence="5">
    <location>
        <begin position="264"/>
        <end position="282"/>
    </location>
</feature>
<evidence type="ECO:0000256" key="4">
    <source>
        <dbReference type="ARBA" id="ARBA00023136"/>
    </source>
</evidence>
<evidence type="ECO:0000256" key="3">
    <source>
        <dbReference type="ARBA" id="ARBA00022989"/>
    </source>
</evidence>
<feature type="domain" description="EamA" evidence="6">
    <location>
        <begin position="9"/>
        <end position="130"/>
    </location>
</feature>
<keyword evidence="4 5" id="KW-0472">Membrane</keyword>
<dbReference type="PANTHER" id="PTHR32322:SF9">
    <property type="entry name" value="AMINO-ACID METABOLITE EFFLUX PUMP-RELATED"/>
    <property type="match status" value="1"/>
</dbReference>
<dbReference type="STRING" id="1770053.SAMN05216551_11443"/>
<sequence length="289" mass="30694">MNRQDLGSALLVVLVWGMNFVVIKVGLHGLPPMLLGALRFILAAVPAIFFVRRPAVPWRLMLAYGLTAAFGQFAFLFWAMSVGMPAGAASVVLQAQAFFTIAFAALMLGERWRAQHVVGLLIAAVGLALIAEGGGQDMNAVGFMLTLAAAASWAAGNICMKKIGRVDLLGLIVWSSLIPPLPFALASLVFEGPDRIGHALANIEVSSLLALAYLAFAATLLGYSLWGRLLTRYPAAQVAPLSLLVPILGIASSSLLLHEHFARLQWLGAAFVLGGLLVNVYGPRLIGRQ</sequence>
<evidence type="ECO:0000256" key="2">
    <source>
        <dbReference type="ARBA" id="ARBA00022692"/>
    </source>
</evidence>
<dbReference type="RefSeq" id="WP_091912279.1">
    <property type="nucleotide sequence ID" value="NZ_FNLO01000014.1"/>
</dbReference>
<feature type="transmembrane region" description="Helical" evidence="5">
    <location>
        <begin position="238"/>
        <end position="258"/>
    </location>
</feature>
<evidence type="ECO:0000313" key="8">
    <source>
        <dbReference type="Proteomes" id="UP000243719"/>
    </source>
</evidence>
<proteinExistence type="predicted"/>
<dbReference type="InterPro" id="IPR050638">
    <property type="entry name" value="AA-Vitamin_Transporters"/>
</dbReference>
<evidence type="ECO:0000313" key="7">
    <source>
        <dbReference type="EMBL" id="SDV50939.1"/>
    </source>
</evidence>
<organism evidence="7 8">
    <name type="scientific">Chitinasiproducens palmae</name>
    <dbReference type="NCBI Taxonomy" id="1770053"/>
    <lineage>
        <taxon>Bacteria</taxon>
        <taxon>Pseudomonadati</taxon>
        <taxon>Pseudomonadota</taxon>
        <taxon>Betaproteobacteria</taxon>
        <taxon>Burkholderiales</taxon>
        <taxon>Burkholderiaceae</taxon>
        <taxon>Chitinasiproducens</taxon>
    </lineage>
</organism>
<dbReference type="InterPro" id="IPR037185">
    <property type="entry name" value="EmrE-like"/>
</dbReference>
<keyword evidence="3 5" id="KW-1133">Transmembrane helix</keyword>
<reference evidence="8" key="1">
    <citation type="submission" date="2016-09" db="EMBL/GenBank/DDBJ databases">
        <authorList>
            <person name="Varghese N."/>
            <person name="Submissions S."/>
        </authorList>
    </citation>
    <scope>NUCLEOTIDE SEQUENCE [LARGE SCALE GENOMIC DNA]</scope>
    <source>
        <strain evidence="8">JS23</strain>
    </source>
</reference>
<dbReference type="OrthoDB" id="7158585at2"/>
<accession>A0A1H2PWK8</accession>
<dbReference type="PANTHER" id="PTHR32322">
    <property type="entry name" value="INNER MEMBRANE TRANSPORTER"/>
    <property type="match status" value="1"/>
</dbReference>
<dbReference type="EMBL" id="FNLO01000014">
    <property type="protein sequence ID" value="SDV50939.1"/>
    <property type="molecule type" value="Genomic_DNA"/>
</dbReference>
<gene>
    <name evidence="7" type="ORF">SAMN05216551_11443</name>
</gene>